<protein>
    <submittedName>
        <fullName evidence="5">AraC family transcriptional regulator</fullName>
    </submittedName>
</protein>
<dbReference type="Proteomes" id="UP000321717">
    <property type="component" value="Unassembled WGS sequence"/>
</dbReference>
<dbReference type="PANTHER" id="PTHR47894">
    <property type="entry name" value="HTH-TYPE TRANSCRIPTIONAL REGULATOR GADX"/>
    <property type="match status" value="1"/>
</dbReference>
<dbReference type="Pfam" id="PF12833">
    <property type="entry name" value="HTH_18"/>
    <property type="match status" value="1"/>
</dbReference>
<organism evidence="5 6">
    <name type="scientific">Ciceribacter naphthalenivorans</name>
    <dbReference type="NCBI Taxonomy" id="1118451"/>
    <lineage>
        <taxon>Bacteria</taxon>
        <taxon>Pseudomonadati</taxon>
        <taxon>Pseudomonadota</taxon>
        <taxon>Alphaproteobacteria</taxon>
        <taxon>Hyphomicrobiales</taxon>
        <taxon>Rhizobiaceae</taxon>
        <taxon>Ciceribacter</taxon>
    </lineage>
</organism>
<evidence type="ECO:0000313" key="6">
    <source>
        <dbReference type="Proteomes" id="UP000321717"/>
    </source>
</evidence>
<dbReference type="GO" id="GO:0000976">
    <property type="term" value="F:transcription cis-regulatory region binding"/>
    <property type="evidence" value="ECO:0007669"/>
    <property type="project" value="TreeGrafter"/>
</dbReference>
<dbReference type="OrthoDB" id="9805730at2"/>
<evidence type="ECO:0000256" key="2">
    <source>
        <dbReference type="ARBA" id="ARBA00023125"/>
    </source>
</evidence>
<evidence type="ECO:0000256" key="1">
    <source>
        <dbReference type="ARBA" id="ARBA00023015"/>
    </source>
</evidence>
<dbReference type="SMART" id="SM00342">
    <property type="entry name" value="HTH_ARAC"/>
    <property type="match status" value="1"/>
</dbReference>
<keyword evidence="2" id="KW-0238">DNA-binding</keyword>
<dbReference type="GO" id="GO:0005829">
    <property type="term" value="C:cytosol"/>
    <property type="evidence" value="ECO:0007669"/>
    <property type="project" value="TreeGrafter"/>
</dbReference>
<sequence length="357" mass="40248">MNTPNDSVGGPRSVTYIRVAAITPFVEHLQNSGILLPPLLARHRILTSELSDPYSVIPLHRFVAFLEDAAEATGDLAFGARLGAHFKPADIGPMGILFSVAPTVRVAFERISKYVNSLQSATSSSLTQEDDVLVWSYRISDRSIWPRRQDAEYSVAATCQLARTCFKTNLNPLEVHFEHDRPENIEPLRRLFRAPLYFSQPSNRLVYAVEDADRVYRSEDTQLTMILEHHLEDLIHEVKAKEVFSDKVRFLIQLYMGRRPVTTHFLAEELGISVRTLQRRLEEEGLSIRDLMRAHREEVAVNLLERPGARMSNIAQALGYADSAVFSRAFKEWTGLAPRKAAKGVIPRADTPGDENA</sequence>
<dbReference type="EMBL" id="BJZP01000006">
    <property type="protein sequence ID" value="GEO84732.1"/>
    <property type="molecule type" value="Genomic_DNA"/>
</dbReference>
<dbReference type="Pfam" id="PF12625">
    <property type="entry name" value="Arabinose_bd"/>
    <property type="match status" value="1"/>
</dbReference>
<dbReference type="SUPFAM" id="SSF46689">
    <property type="entry name" value="Homeodomain-like"/>
    <property type="match status" value="1"/>
</dbReference>
<feature type="domain" description="HTH araC/xylS-type" evidence="4">
    <location>
        <begin position="246"/>
        <end position="344"/>
    </location>
</feature>
<keyword evidence="1" id="KW-0805">Transcription regulation</keyword>
<dbReference type="InterPro" id="IPR032687">
    <property type="entry name" value="AraC-type_N"/>
</dbReference>
<dbReference type="PROSITE" id="PS01124">
    <property type="entry name" value="HTH_ARAC_FAMILY_2"/>
    <property type="match status" value="1"/>
</dbReference>
<dbReference type="RefSeq" id="WP_147179497.1">
    <property type="nucleotide sequence ID" value="NZ_BJZP01000006.1"/>
</dbReference>
<dbReference type="InterPro" id="IPR009057">
    <property type="entry name" value="Homeodomain-like_sf"/>
</dbReference>
<evidence type="ECO:0000259" key="4">
    <source>
        <dbReference type="PROSITE" id="PS01124"/>
    </source>
</evidence>
<dbReference type="AlphaFoldDB" id="A0A512HH17"/>
<dbReference type="PANTHER" id="PTHR47894:SF4">
    <property type="entry name" value="HTH-TYPE TRANSCRIPTIONAL REGULATOR GADX"/>
    <property type="match status" value="1"/>
</dbReference>
<comment type="caution">
    <text evidence="5">The sequence shown here is derived from an EMBL/GenBank/DDBJ whole genome shotgun (WGS) entry which is preliminary data.</text>
</comment>
<dbReference type="Gene3D" id="1.10.10.60">
    <property type="entry name" value="Homeodomain-like"/>
    <property type="match status" value="1"/>
</dbReference>
<gene>
    <name evidence="5" type="ORF">RNA01_16640</name>
</gene>
<evidence type="ECO:0000256" key="3">
    <source>
        <dbReference type="ARBA" id="ARBA00023163"/>
    </source>
</evidence>
<reference evidence="5 6" key="1">
    <citation type="submission" date="2019-07" db="EMBL/GenBank/DDBJ databases">
        <title>Whole genome shotgun sequence of Rhizobium naphthalenivorans NBRC 107585.</title>
        <authorList>
            <person name="Hosoyama A."/>
            <person name="Uohara A."/>
            <person name="Ohji S."/>
            <person name="Ichikawa N."/>
        </authorList>
    </citation>
    <scope>NUCLEOTIDE SEQUENCE [LARGE SCALE GENOMIC DNA]</scope>
    <source>
        <strain evidence="5 6">NBRC 107585</strain>
    </source>
</reference>
<keyword evidence="3" id="KW-0804">Transcription</keyword>
<accession>A0A512HH17</accession>
<dbReference type="InterPro" id="IPR018060">
    <property type="entry name" value="HTH_AraC"/>
</dbReference>
<dbReference type="GO" id="GO:0003700">
    <property type="term" value="F:DNA-binding transcription factor activity"/>
    <property type="evidence" value="ECO:0007669"/>
    <property type="project" value="InterPro"/>
</dbReference>
<evidence type="ECO:0000313" key="5">
    <source>
        <dbReference type="EMBL" id="GEO84732.1"/>
    </source>
</evidence>
<keyword evidence="6" id="KW-1185">Reference proteome</keyword>
<proteinExistence type="predicted"/>
<name>A0A512HH17_9HYPH</name>